<dbReference type="Proteomes" id="UP001595715">
    <property type="component" value="Unassembled WGS sequence"/>
</dbReference>
<evidence type="ECO:0000259" key="1">
    <source>
        <dbReference type="SMART" id="SM00860"/>
    </source>
</evidence>
<accession>A0ABV8K909</accession>
<dbReference type="SUPFAM" id="SSF160631">
    <property type="entry name" value="SMI1/KNR4-like"/>
    <property type="match status" value="1"/>
</dbReference>
<comment type="caution">
    <text evidence="2">The sequence shown here is derived from an EMBL/GenBank/DDBJ whole genome shotgun (WGS) entry which is preliminary data.</text>
</comment>
<dbReference type="Pfam" id="PF09346">
    <property type="entry name" value="SMI1_KNR4"/>
    <property type="match status" value="1"/>
</dbReference>
<proteinExistence type="predicted"/>
<reference evidence="3" key="1">
    <citation type="journal article" date="2019" name="Int. J. Syst. Evol. Microbiol.">
        <title>The Global Catalogue of Microorganisms (GCM) 10K type strain sequencing project: providing services to taxonomists for standard genome sequencing and annotation.</title>
        <authorList>
            <consortium name="The Broad Institute Genomics Platform"/>
            <consortium name="The Broad Institute Genome Sequencing Center for Infectious Disease"/>
            <person name="Wu L."/>
            <person name="Ma J."/>
        </authorList>
    </citation>
    <scope>NUCLEOTIDE SEQUENCE [LARGE SCALE GENOMIC DNA]</scope>
    <source>
        <strain evidence="3">IBRC-M 10987</strain>
    </source>
</reference>
<dbReference type="InterPro" id="IPR018958">
    <property type="entry name" value="Knr4/Smi1-like_dom"/>
</dbReference>
<protein>
    <submittedName>
        <fullName evidence="2">SMI1/KNR4 family protein</fullName>
    </submittedName>
</protein>
<name>A0ABV8K909_9BACL</name>
<dbReference type="EMBL" id="JBHSAM010000033">
    <property type="protein sequence ID" value="MFC4102503.1"/>
    <property type="molecule type" value="Genomic_DNA"/>
</dbReference>
<keyword evidence="3" id="KW-1185">Reference proteome</keyword>
<feature type="domain" description="Knr4/Smi1-like" evidence="1">
    <location>
        <begin position="38"/>
        <end position="198"/>
    </location>
</feature>
<dbReference type="RefSeq" id="WP_377721119.1">
    <property type="nucleotide sequence ID" value="NZ_JBHSAM010000033.1"/>
</dbReference>
<dbReference type="InterPro" id="IPR037883">
    <property type="entry name" value="Knr4/Smi1-like_sf"/>
</dbReference>
<dbReference type="SMART" id="SM00860">
    <property type="entry name" value="SMI1_KNR4"/>
    <property type="match status" value="1"/>
</dbReference>
<gene>
    <name evidence="2" type="ORF">ACFOZ8_23060</name>
</gene>
<organism evidence="2 3">
    <name type="scientific">Paenibacillus xanthanilyticus</name>
    <dbReference type="NCBI Taxonomy" id="1783531"/>
    <lineage>
        <taxon>Bacteria</taxon>
        <taxon>Bacillati</taxon>
        <taxon>Bacillota</taxon>
        <taxon>Bacilli</taxon>
        <taxon>Bacillales</taxon>
        <taxon>Paenibacillaceae</taxon>
        <taxon>Paenibacillus</taxon>
    </lineage>
</organism>
<evidence type="ECO:0000313" key="3">
    <source>
        <dbReference type="Proteomes" id="UP001595715"/>
    </source>
</evidence>
<evidence type="ECO:0000313" key="2">
    <source>
        <dbReference type="EMBL" id="MFC4102503.1"/>
    </source>
</evidence>
<sequence length="205" mass="23823">MHNEQIERILAKLRLLKQKDEAYSIFGAEDHRYELDEAWTLDDAMRFEQKWNVKLPEAYRAFLLLAGSGGAGPYYGLERPEEGVYTDLDYKNELNDVSGCFPYTEAWNAETDWDDERLSEAEQEALENDYFSPDKSAGLLRISNFGCGVSINLVVNGPCYGQIWIDDRVNQGGIYPDHYFENTERLTFLDWYETWLDRSLDEISL</sequence>